<evidence type="ECO:0000259" key="10">
    <source>
        <dbReference type="PROSITE" id="PS50303"/>
    </source>
</evidence>
<dbReference type="PANTHER" id="PTHR12537:SF12">
    <property type="entry name" value="MATERNAL PROTEIN PUMILIO"/>
    <property type="match status" value="1"/>
</dbReference>
<evidence type="ECO:0000256" key="8">
    <source>
        <dbReference type="PROSITE-ProRule" id="PRU00317"/>
    </source>
</evidence>
<dbReference type="VEuPathDB" id="FungiDB:SAPIO_CDS7728"/>
<dbReference type="PANTHER" id="PTHR12537">
    <property type="entry name" value="RNA BINDING PROTEIN PUMILIO-RELATED"/>
    <property type="match status" value="1"/>
</dbReference>
<dbReference type="OrthoDB" id="668540at2759"/>
<feature type="repeat" description="Pumilio" evidence="8">
    <location>
        <begin position="801"/>
        <end position="840"/>
    </location>
</feature>
<feature type="repeat" description="Pumilio" evidence="8">
    <location>
        <begin position="729"/>
        <end position="764"/>
    </location>
</feature>
<organism evidence="11 12">
    <name type="scientific">Pseudallescheria apiosperma</name>
    <name type="common">Scedosporium apiospermum</name>
    <dbReference type="NCBI Taxonomy" id="563466"/>
    <lineage>
        <taxon>Eukaryota</taxon>
        <taxon>Fungi</taxon>
        <taxon>Dikarya</taxon>
        <taxon>Ascomycota</taxon>
        <taxon>Pezizomycotina</taxon>
        <taxon>Sordariomycetes</taxon>
        <taxon>Hypocreomycetidae</taxon>
        <taxon>Microascales</taxon>
        <taxon>Microascaceae</taxon>
        <taxon>Scedosporium</taxon>
    </lineage>
</organism>
<dbReference type="OMA" id="HICELSF"/>
<dbReference type="InterPro" id="IPR033133">
    <property type="entry name" value="PUM-HD"/>
</dbReference>
<feature type="repeat" description="Pumilio" evidence="8">
    <location>
        <begin position="657"/>
        <end position="692"/>
    </location>
</feature>
<feature type="repeat" description="Pumilio" evidence="8">
    <location>
        <begin position="765"/>
        <end position="800"/>
    </location>
</feature>
<dbReference type="GeneID" id="27726800"/>
<feature type="repeat" description="Pumilio" evidence="8">
    <location>
        <begin position="844"/>
        <end position="879"/>
    </location>
</feature>
<evidence type="ECO:0000256" key="4">
    <source>
        <dbReference type="ARBA" id="ARBA00022884"/>
    </source>
</evidence>
<dbReference type="Proteomes" id="UP000028545">
    <property type="component" value="Unassembled WGS sequence"/>
</dbReference>
<dbReference type="AlphaFoldDB" id="A0A084G2J8"/>
<evidence type="ECO:0000256" key="3">
    <source>
        <dbReference type="ARBA" id="ARBA00022737"/>
    </source>
</evidence>
<dbReference type="InterPro" id="IPR033712">
    <property type="entry name" value="Pumilio_RNA-bd"/>
</dbReference>
<feature type="repeat" description="Pumilio" evidence="8">
    <location>
        <begin position="693"/>
        <end position="728"/>
    </location>
</feature>
<dbReference type="Pfam" id="PF00806">
    <property type="entry name" value="PUF"/>
    <property type="match status" value="8"/>
</dbReference>
<feature type="compositionally biased region" description="Basic and acidic residues" evidence="9">
    <location>
        <begin position="437"/>
        <end position="451"/>
    </location>
</feature>
<dbReference type="PROSITE" id="PS50302">
    <property type="entry name" value="PUM"/>
    <property type="match status" value="8"/>
</dbReference>
<evidence type="ECO:0000256" key="6">
    <source>
        <dbReference type="ARBA" id="ARBA00060736"/>
    </source>
</evidence>
<dbReference type="InterPro" id="IPR016024">
    <property type="entry name" value="ARM-type_fold"/>
</dbReference>
<feature type="compositionally biased region" description="Basic and acidic residues" evidence="9">
    <location>
        <begin position="215"/>
        <end position="225"/>
    </location>
</feature>
<protein>
    <recommendedName>
        <fullName evidence="7">Pumilio homology domain family member 3</fullName>
    </recommendedName>
</protein>
<dbReference type="Gene3D" id="1.25.10.10">
    <property type="entry name" value="Leucine-rich Repeat Variant"/>
    <property type="match status" value="1"/>
</dbReference>
<evidence type="ECO:0000256" key="1">
    <source>
        <dbReference type="ARBA" id="ARBA00004496"/>
    </source>
</evidence>
<evidence type="ECO:0000256" key="5">
    <source>
        <dbReference type="ARBA" id="ARBA00024893"/>
    </source>
</evidence>
<feature type="compositionally biased region" description="Polar residues" evidence="9">
    <location>
        <begin position="192"/>
        <end position="201"/>
    </location>
</feature>
<feature type="compositionally biased region" description="Polar residues" evidence="9">
    <location>
        <begin position="143"/>
        <end position="162"/>
    </location>
</feature>
<dbReference type="GO" id="GO:0003730">
    <property type="term" value="F:mRNA 3'-UTR binding"/>
    <property type="evidence" value="ECO:0007669"/>
    <property type="project" value="TreeGrafter"/>
</dbReference>
<name>A0A084G2J8_PSEDA</name>
<feature type="compositionally biased region" description="Polar residues" evidence="9">
    <location>
        <begin position="452"/>
        <end position="461"/>
    </location>
</feature>
<reference evidence="11 12" key="1">
    <citation type="journal article" date="2014" name="Genome Announc.">
        <title>Draft genome sequence of the pathogenic fungus Scedosporium apiospermum.</title>
        <authorList>
            <person name="Vandeputte P."/>
            <person name="Ghamrawi S."/>
            <person name="Rechenmann M."/>
            <person name="Iltis A."/>
            <person name="Giraud S."/>
            <person name="Fleury M."/>
            <person name="Thornton C."/>
            <person name="Delhaes L."/>
            <person name="Meyer W."/>
            <person name="Papon N."/>
            <person name="Bouchara J.P."/>
        </authorList>
    </citation>
    <scope>NUCLEOTIDE SEQUENCE [LARGE SCALE GENOMIC DNA]</scope>
    <source>
        <strain evidence="11 12">IHEM 14462</strain>
    </source>
</reference>
<evidence type="ECO:0000313" key="12">
    <source>
        <dbReference type="Proteomes" id="UP000028545"/>
    </source>
</evidence>
<keyword evidence="3" id="KW-0677">Repeat</keyword>
<dbReference type="HOGENOM" id="CLU_004017_4_0_1"/>
<keyword evidence="12" id="KW-1185">Reference proteome</keyword>
<dbReference type="PROSITE" id="PS50303">
    <property type="entry name" value="PUM_HD"/>
    <property type="match status" value="1"/>
</dbReference>
<dbReference type="EMBL" id="JOWA01000110">
    <property type="protein sequence ID" value="KEZ41560.1"/>
    <property type="molecule type" value="Genomic_DNA"/>
</dbReference>
<feature type="compositionally biased region" description="Low complexity" evidence="9">
    <location>
        <begin position="953"/>
        <end position="963"/>
    </location>
</feature>
<feature type="region of interest" description="Disordered" evidence="9">
    <location>
        <begin position="904"/>
        <end position="997"/>
    </location>
</feature>
<dbReference type="SMART" id="SM00025">
    <property type="entry name" value="Pumilio"/>
    <property type="match status" value="8"/>
</dbReference>
<dbReference type="GO" id="GO:0005737">
    <property type="term" value="C:cytoplasm"/>
    <property type="evidence" value="ECO:0007669"/>
    <property type="project" value="UniProtKB-SubCell"/>
</dbReference>
<sequence length="997" mass="108647">MSSMTSWLFPTPITIAIGHSSFDDCGGNAITRLYHPHPMAPNTGLTVQMMHDTAPAPSFYPSPTLASHRLPNYTNPNPVREEISPQNVAPFGNGSITNIWSTASFASQAREVPSAGRGSSSGPWRRVSPSDESYPDRRIPKDTISNGSTATFPPSSEDTSWAQKVWNPTEPAPPNMHVSGNSSPSRKRDSYFGSQDQTTFGHTIRGSFSRPRPKSFLEADTEGRGFHSAINGFDMDPSRRQDARPSTSEYGRLRAVGDGPSREPSMPPSRGTNESPAFQERFPFQGHTPSNSMGLSRASLAQSLSYTVGASTHTLDTSAMYDFAASRQQAASDTPSLPNIQGLSLEERRNSGGSGVPFNSLSQSFNPQLAGQGWPAEATAQARYMSELAGMDGSANSSEAQYVPSKRGSIAEHVSPKFAGSSQQYTPPPETWAPRPSSRDLRLPQETERRTTPNTAATTFVPQGGSQGLAQTLPQTIPPGFPQGAPQGPSQGLPQGAHAFYPGMYFNPSFPGNFHPSLYDPYAQANYRGTVLPNYPLSLHPYIASGAGIALRAGRDQDPGRGMRSALLEDFRANSKSSKRYDLKDIYGHIVEFSGDQYGSRFIQTKLETANSDEKDQVFREIEPNAIQLMKDVFGNYVIQKFFEHGNQVQKKVLAAQMKGKVVDLSMQMYACRVVQKALEHVLVEQQAELVSELETDIIKVVRDQNGNHVVQKIIELVPKQYIGFIMPAFRGLCNQLSSHTYACRVIQRMLEHGTEQEKEEIMVELHGAASLLVVDQYGNYVAQHVIQHGKPEDRSRMIRVVLEQLLTLSKHKFASNVVEKCIEYGSAEELRLIRHHLVDGGPDGASALQYMMKDQYGNYVIQKMLSRLEGSEREAFVEEMRPYLLALKKGSSSRQLQALEKLMDSSSPGANSKASSNSGSSAGSRPTSANLSAAPGLQVDSTTPTPMLTMEPNSPQSSNPPSTNESAAGDGPEDAKKPNVAIEGGRAPGKVVIQDV</sequence>
<evidence type="ECO:0000256" key="2">
    <source>
        <dbReference type="ARBA" id="ARBA00022490"/>
    </source>
</evidence>
<feature type="repeat" description="Pumilio" evidence="8">
    <location>
        <begin position="585"/>
        <end position="620"/>
    </location>
</feature>
<dbReference type="RefSeq" id="XP_016641359.1">
    <property type="nucleotide sequence ID" value="XM_016789532.1"/>
</dbReference>
<dbReference type="InterPro" id="IPR011989">
    <property type="entry name" value="ARM-like"/>
</dbReference>
<dbReference type="CDD" id="cd07920">
    <property type="entry name" value="Pumilio"/>
    <property type="match status" value="1"/>
</dbReference>
<comment type="similarity">
    <text evidence="6">Belongs to the PUF3 family.</text>
</comment>
<keyword evidence="4" id="KW-0694">RNA-binding</keyword>
<feature type="repeat" description="Pumilio" evidence="8">
    <location>
        <begin position="621"/>
        <end position="656"/>
    </location>
</feature>
<keyword evidence="2" id="KW-0963">Cytoplasm</keyword>
<dbReference type="KEGG" id="sapo:SAPIO_CDS7728"/>
<comment type="function">
    <text evidence="5">RNA-binding nucleolar protein required for pre-rRNA processing. Involved in production of 18S rRNA and assembly of small ribosomal subunit.</text>
</comment>
<dbReference type="SUPFAM" id="SSF48371">
    <property type="entry name" value="ARM repeat"/>
    <property type="match status" value="1"/>
</dbReference>
<evidence type="ECO:0000256" key="9">
    <source>
        <dbReference type="SAM" id="MobiDB-lite"/>
    </source>
</evidence>
<accession>A0A084G2J8</accession>
<gene>
    <name evidence="11" type="ORF">SAPIO_CDS7728</name>
</gene>
<dbReference type="InterPro" id="IPR001313">
    <property type="entry name" value="Pumilio_RNA-bd_rpt"/>
</dbReference>
<feature type="domain" description="PUM-HD" evidence="10">
    <location>
        <begin position="563"/>
        <end position="904"/>
    </location>
</feature>
<evidence type="ECO:0000313" key="11">
    <source>
        <dbReference type="EMBL" id="KEZ41560.1"/>
    </source>
</evidence>
<feature type="compositionally biased region" description="Low complexity" evidence="9">
    <location>
        <begin position="906"/>
        <end position="925"/>
    </location>
</feature>
<dbReference type="GO" id="GO:0000288">
    <property type="term" value="P:nuclear-transcribed mRNA catabolic process, deadenylation-dependent decay"/>
    <property type="evidence" value="ECO:0007669"/>
    <property type="project" value="TreeGrafter"/>
</dbReference>
<dbReference type="FunFam" id="1.25.10.10:FF:000004">
    <property type="entry name" value="Pumilio homolog 1 isoform 2"/>
    <property type="match status" value="1"/>
</dbReference>
<feature type="region of interest" description="Disordered" evidence="9">
    <location>
        <begin position="417"/>
        <end position="465"/>
    </location>
</feature>
<comment type="caution">
    <text evidence="11">The sequence shown here is derived from an EMBL/GenBank/DDBJ whole genome shotgun (WGS) entry which is preliminary data.</text>
</comment>
<proteinExistence type="inferred from homology"/>
<comment type="subcellular location">
    <subcellularLocation>
        <location evidence="1">Cytoplasm</location>
    </subcellularLocation>
</comment>
<feature type="region of interest" description="Disordered" evidence="9">
    <location>
        <begin position="110"/>
        <end position="295"/>
    </location>
</feature>
<evidence type="ECO:0000256" key="7">
    <source>
        <dbReference type="ARBA" id="ARBA00081811"/>
    </source>
</evidence>